<dbReference type="Proteomes" id="UP001212997">
    <property type="component" value="Unassembled WGS sequence"/>
</dbReference>
<accession>A0AAD5V914</accession>
<reference evidence="1" key="1">
    <citation type="submission" date="2022-07" db="EMBL/GenBank/DDBJ databases">
        <title>Genome Sequence of Physisporinus lineatus.</title>
        <authorList>
            <person name="Buettner E."/>
        </authorList>
    </citation>
    <scope>NUCLEOTIDE SEQUENCE</scope>
    <source>
        <strain evidence="1">VT162</strain>
    </source>
</reference>
<proteinExistence type="predicted"/>
<evidence type="ECO:0000313" key="1">
    <source>
        <dbReference type="EMBL" id="KAJ3489215.1"/>
    </source>
</evidence>
<dbReference type="AlphaFoldDB" id="A0AAD5V914"/>
<keyword evidence="2" id="KW-1185">Reference proteome</keyword>
<dbReference type="EMBL" id="JANAWD010000050">
    <property type="protein sequence ID" value="KAJ3489215.1"/>
    <property type="molecule type" value="Genomic_DNA"/>
</dbReference>
<dbReference type="SUPFAM" id="SSF54506">
    <property type="entry name" value="Diaminopimelate epimerase-like"/>
    <property type="match status" value="1"/>
</dbReference>
<name>A0AAD5V914_9APHY</name>
<gene>
    <name evidence="1" type="ORF">NLI96_g2275</name>
</gene>
<comment type="caution">
    <text evidence="1">The sequence shown here is derived from an EMBL/GenBank/DDBJ whole genome shotgun (WGS) entry which is preliminary data.</text>
</comment>
<dbReference type="Gene3D" id="3.10.310.10">
    <property type="entry name" value="Diaminopimelate Epimerase, Chain A, domain 1"/>
    <property type="match status" value="1"/>
</dbReference>
<protein>
    <submittedName>
        <fullName evidence="1">Uncharacterized protein</fullName>
    </submittedName>
</protein>
<organism evidence="1 2">
    <name type="scientific">Meripilus lineatus</name>
    <dbReference type="NCBI Taxonomy" id="2056292"/>
    <lineage>
        <taxon>Eukaryota</taxon>
        <taxon>Fungi</taxon>
        <taxon>Dikarya</taxon>
        <taxon>Basidiomycota</taxon>
        <taxon>Agaricomycotina</taxon>
        <taxon>Agaricomycetes</taxon>
        <taxon>Polyporales</taxon>
        <taxon>Meripilaceae</taxon>
        <taxon>Meripilus</taxon>
    </lineage>
</organism>
<sequence length="135" mass="14570">MAIRSPRIHVVIWSTCPSCINGTSKTNKPQGEVEKAPGKQGKRFKAIGEDNLGDLNRDLSAFLGYSMHVIASASPSNAIVFQSRVFGKADTLFEDPVWGSAHSLLTPYWTGKCGEIGSPLEANQVSSWGCDLQVC</sequence>
<evidence type="ECO:0000313" key="2">
    <source>
        <dbReference type="Proteomes" id="UP001212997"/>
    </source>
</evidence>